<evidence type="ECO:0000313" key="4">
    <source>
        <dbReference type="Proteomes" id="UP000430843"/>
    </source>
</evidence>
<evidence type="ECO:0000313" key="5">
    <source>
        <dbReference type="Proteomes" id="UP000558475"/>
    </source>
</evidence>
<organism evidence="3 5">
    <name type="scientific">Brucella tritici</name>
    <dbReference type="NCBI Taxonomy" id="94626"/>
    <lineage>
        <taxon>Bacteria</taxon>
        <taxon>Pseudomonadati</taxon>
        <taxon>Pseudomonadota</taxon>
        <taxon>Alphaproteobacteria</taxon>
        <taxon>Hyphomicrobiales</taxon>
        <taxon>Brucellaceae</taxon>
        <taxon>Brucella/Ochrobactrum group</taxon>
        <taxon>Brucella</taxon>
    </lineage>
</organism>
<reference evidence="2 4" key="1">
    <citation type="submission" date="2019-09" db="EMBL/GenBank/DDBJ databases">
        <title>Taxonomic organization of the family Brucellaceae based on a phylogenomic approach.</title>
        <authorList>
            <person name="Leclercq S."/>
            <person name="Cloeckaert A."/>
            <person name="Zygmunt M.S."/>
        </authorList>
    </citation>
    <scope>NUCLEOTIDE SEQUENCE [LARGE SCALE GENOMIC DNA]</scope>
    <source>
        <strain evidence="2 4">LMG 18957</strain>
    </source>
</reference>
<comment type="caution">
    <text evidence="3">The sequence shown here is derived from an EMBL/GenBank/DDBJ whole genome shotgun (WGS) entry which is preliminary data.</text>
</comment>
<keyword evidence="4" id="KW-1185">Reference proteome</keyword>
<dbReference type="InterPro" id="IPR035069">
    <property type="entry name" value="TTHA1013/TTHA0281-like"/>
</dbReference>
<dbReference type="RefSeq" id="WP_151677333.1">
    <property type="nucleotide sequence ID" value="NZ_WBWA01000003.1"/>
</dbReference>
<dbReference type="EMBL" id="WBWA01000003">
    <property type="protein sequence ID" value="KAB2666551.1"/>
    <property type="molecule type" value="Genomic_DNA"/>
</dbReference>
<sequence length="132" mass="14186">MKHYFALVHKDDDSAYGVQFPDIPGVFSAADEINDIIKEAVDALQLYAEDAELPVASSHAEIIARDDVKAELAKGAFLISVPYIEDDSAVVRANISFERGILKAIDATAKARGLSRSGFLAQAARHEIEAGA</sequence>
<dbReference type="InterPro" id="IPR031807">
    <property type="entry name" value="HicB-like"/>
</dbReference>
<evidence type="ECO:0000313" key="3">
    <source>
        <dbReference type="EMBL" id="NKW09443.1"/>
    </source>
</evidence>
<dbReference type="Proteomes" id="UP000430843">
    <property type="component" value="Unassembled WGS sequence"/>
</dbReference>
<feature type="domain" description="HicB-like antitoxin of toxin-antitoxin system" evidence="1">
    <location>
        <begin position="4"/>
        <end position="124"/>
    </location>
</feature>
<evidence type="ECO:0000259" key="1">
    <source>
        <dbReference type="Pfam" id="PF15919"/>
    </source>
</evidence>
<dbReference type="EMBL" id="JAAXZB010000001">
    <property type="protein sequence ID" value="NKW09443.1"/>
    <property type="molecule type" value="Genomic_DNA"/>
</dbReference>
<reference evidence="3 5" key="2">
    <citation type="submission" date="2020-04" db="EMBL/GenBank/DDBJ databases">
        <title>Whole genome sequencing of clinical and environmental type strains of Ochrobactrum.</title>
        <authorList>
            <person name="Dharne M."/>
        </authorList>
    </citation>
    <scope>NUCLEOTIDE SEQUENCE [LARGE SCALE GENOMIC DNA]</scope>
    <source>
        <strain evidence="3 5">DSM 13340</strain>
    </source>
</reference>
<dbReference type="AlphaFoldDB" id="A0A7X6FPF4"/>
<proteinExistence type="predicted"/>
<protein>
    <submittedName>
        <fullName evidence="3">CopG family transcriptional regulator</fullName>
    </submittedName>
</protein>
<dbReference type="Pfam" id="PF15919">
    <property type="entry name" value="HicB_lk_antitox"/>
    <property type="match status" value="1"/>
</dbReference>
<name>A0A7X6FPF4_9HYPH</name>
<dbReference type="Gene3D" id="3.30.160.250">
    <property type="match status" value="1"/>
</dbReference>
<evidence type="ECO:0000313" key="2">
    <source>
        <dbReference type="EMBL" id="KAB2666551.1"/>
    </source>
</evidence>
<dbReference type="Proteomes" id="UP000558475">
    <property type="component" value="Unassembled WGS sequence"/>
</dbReference>
<accession>A0A7X6FPF4</accession>
<gene>
    <name evidence="2" type="ORF">F9K91_05050</name>
    <name evidence="3" type="ORF">HGG76_05985</name>
</gene>
<dbReference type="SUPFAM" id="SSF143100">
    <property type="entry name" value="TTHA1013/TTHA0281-like"/>
    <property type="match status" value="1"/>
</dbReference>